<reference evidence="10 11" key="1">
    <citation type="submission" date="2024-07" db="EMBL/GenBank/DDBJ databases">
        <title>Novosphingobium kalidii RD2P27.</title>
        <authorList>
            <person name="Sun J.-Q."/>
        </authorList>
    </citation>
    <scope>NUCLEOTIDE SEQUENCE [LARGE SCALE GENOMIC DNA]</scope>
    <source>
        <strain evidence="10 11">RD2P27</strain>
    </source>
</reference>
<evidence type="ECO:0000256" key="3">
    <source>
        <dbReference type="ARBA" id="ARBA00022692"/>
    </source>
</evidence>
<keyword evidence="5" id="KW-0406">Ion transport</keyword>
<feature type="transmembrane region" description="Helical" evidence="8">
    <location>
        <begin position="12"/>
        <end position="40"/>
    </location>
</feature>
<dbReference type="InterPro" id="IPR013099">
    <property type="entry name" value="K_chnl_dom"/>
</dbReference>
<dbReference type="PANTHER" id="PTHR43833:SF9">
    <property type="entry name" value="POTASSIUM CHANNEL PROTEIN YUGO-RELATED"/>
    <property type="match status" value="1"/>
</dbReference>
<dbReference type="SUPFAM" id="SSF81324">
    <property type="entry name" value="Voltage-gated potassium channels"/>
    <property type="match status" value="1"/>
</dbReference>
<proteinExistence type="predicted"/>
<dbReference type="Pfam" id="PF07885">
    <property type="entry name" value="Ion_trans_2"/>
    <property type="match status" value="1"/>
</dbReference>
<evidence type="ECO:0000313" key="10">
    <source>
        <dbReference type="EMBL" id="MET1756828.1"/>
    </source>
</evidence>
<dbReference type="RefSeq" id="WP_353985323.1">
    <property type="nucleotide sequence ID" value="NZ_JBEWLY010000024.1"/>
</dbReference>
<accession>A0ABV2D4Q1</accession>
<organism evidence="10 11">
    <name type="scientific">Novosphingobium kalidii</name>
    <dbReference type="NCBI Taxonomy" id="3230299"/>
    <lineage>
        <taxon>Bacteria</taxon>
        <taxon>Pseudomonadati</taxon>
        <taxon>Pseudomonadota</taxon>
        <taxon>Alphaproteobacteria</taxon>
        <taxon>Sphingomonadales</taxon>
        <taxon>Sphingomonadaceae</taxon>
        <taxon>Novosphingobium</taxon>
    </lineage>
</organism>
<dbReference type="PRINTS" id="PR01333">
    <property type="entry name" value="2POREKCHANEL"/>
</dbReference>
<keyword evidence="6 8" id="KW-0472">Membrane</keyword>
<dbReference type="InterPro" id="IPR003280">
    <property type="entry name" value="2pore_dom_K_chnl"/>
</dbReference>
<protein>
    <submittedName>
        <fullName evidence="10">Ion channel</fullName>
    </submittedName>
</protein>
<comment type="subcellular location">
    <subcellularLocation>
        <location evidence="1">Membrane</location>
        <topology evidence="1">Multi-pass membrane protein</topology>
    </subcellularLocation>
</comment>
<sequence>MPRIVSIWQRIYVAIATLSWGVLAASFLAHALLSYALFIAAGETQLTDSPITFAYFYMTTATTVGYGDLSPGGDTGRLANVLVVLPGSIALFTVFLGKVVTSMSTFWRRRLQGFGDYSERSGHTLVVGWQGVRSRQVVEGLLEDRHARAPRIVLLARGIEANPMPDHLDFVAVEQLSDFSSYARAGAAGAQTLVIRGADDDETLAATLAAKSAAPQAHIVAHFQEEGAAQLVRHQLSGVEVVTSIAAGLLVRAARDPGASQLAERMFASHSVDTAFSMQVPAEAGKLVYLEVLLGLKRRYRLTLIGMCRDGGRSVDLNCPSDCEVGPRDTLFYIADHRVRAETVDWTAMRSEVIAA</sequence>
<keyword evidence="4 8" id="KW-1133">Transmembrane helix</keyword>
<evidence type="ECO:0000259" key="9">
    <source>
        <dbReference type="Pfam" id="PF07885"/>
    </source>
</evidence>
<name>A0ABV2D4Q1_9SPHN</name>
<dbReference type="Proteomes" id="UP001548713">
    <property type="component" value="Unassembled WGS sequence"/>
</dbReference>
<dbReference type="PANTHER" id="PTHR43833">
    <property type="entry name" value="POTASSIUM CHANNEL PROTEIN 2-RELATED-RELATED"/>
    <property type="match status" value="1"/>
</dbReference>
<evidence type="ECO:0000256" key="6">
    <source>
        <dbReference type="ARBA" id="ARBA00023136"/>
    </source>
</evidence>
<evidence type="ECO:0000256" key="8">
    <source>
        <dbReference type="SAM" id="Phobius"/>
    </source>
</evidence>
<dbReference type="EMBL" id="JBEWLY010000024">
    <property type="protein sequence ID" value="MET1756828.1"/>
    <property type="molecule type" value="Genomic_DNA"/>
</dbReference>
<evidence type="ECO:0000256" key="2">
    <source>
        <dbReference type="ARBA" id="ARBA00022448"/>
    </source>
</evidence>
<feature type="transmembrane region" description="Helical" evidence="8">
    <location>
        <begin position="78"/>
        <end position="100"/>
    </location>
</feature>
<evidence type="ECO:0000313" key="11">
    <source>
        <dbReference type="Proteomes" id="UP001548713"/>
    </source>
</evidence>
<dbReference type="InterPro" id="IPR036291">
    <property type="entry name" value="NAD(P)-bd_dom_sf"/>
</dbReference>
<dbReference type="Gene3D" id="1.10.287.70">
    <property type="match status" value="1"/>
</dbReference>
<gene>
    <name evidence="10" type="ORF">ABVV53_15385</name>
</gene>
<evidence type="ECO:0000256" key="5">
    <source>
        <dbReference type="ARBA" id="ARBA00023065"/>
    </source>
</evidence>
<keyword evidence="7" id="KW-0407">Ion channel</keyword>
<keyword evidence="2" id="KW-0813">Transport</keyword>
<comment type="caution">
    <text evidence="10">The sequence shown here is derived from an EMBL/GenBank/DDBJ whole genome shotgun (WGS) entry which is preliminary data.</text>
</comment>
<keyword evidence="11" id="KW-1185">Reference proteome</keyword>
<evidence type="ECO:0000256" key="7">
    <source>
        <dbReference type="ARBA" id="ARBA00023303"/>
    </source>
</evidence>
<evidence type="ECO:0000256" key="4">
    <source>
        <dbReference type="ARBA" id="ARBA00022989"/>
    </source>
</evidence>
<dbReference type="Gene3D" id="3.40.50.720">
    <property type="entry name" value="NAD(P)-binding Rossmann-like Domain"/>
    <property type="match status" value="1"/>
</dbReference>
<dbReference type="SUPFAM" id="SSF51735">
    <property type="entry name" value="NAD(P)-binding Rossmann-fold domains"/>
    <property type="match status" value="1"/>
</dbReference>
<feature type="domain" description="Potassium channel" evidence="9">
    <location>
        <begin position="35"/>
        <end position="102"/>
    </location>
</feature>
<keyword evidence="3 8" id="KW-0812">Transmembrane</keyword>
<evidence type="ECO:0000256" key="1">
    <source>
        <dbReference type="ARBA" id="ARBA00004141"/>
    </source>
</evidence>
<dbReference type="InterPro" id="IPR050721">
    <property type="entry name" value="Trk_Ktr_HKT_K-transport"/>
</dbReference>